<keyword evidence="3" id="KW-1185">Reference proteome</keyword>
<dbReference type="Proteomes" id="UP000241890">
    <property type="component" value="Unassembled WGS sequence"/>
</dbReference>
<feature type="domain" description="START" evidence="1">
    <location>
        <begin position="37"/>
        <end position="224"/>
    </location>
</feature>
<dbReference type="InParanoid" id="A0A2R5G6N5"/>
<dbReference type="EMBL" id="BEYU01000017">
    <property type="protein sequence ID" value="GBG25989.1"/>
    <property type="molecule type" value="Genomic_DNA"/>
</dbReference>
<evidence type="ECO:0000259" key="1">
    <source>
        <dbReference type="PROSITE" id="PS50848"/>
    </source>
</evidence>
<dbReference type="SUPFAM" id="SSF55961">
    <property type="entry name" value="Bet v1-like"/>
    <property type="match status" value="1"/>
</dbReference>
<reference evidence="2 3" key="1">
    <citation type="submission" date="2017-12" db="EMBL/GenBank/DDBJ databases">
        <title>Sequencing, de novo assembly and annotation of complete genome of a new Thraustochytrid species, strain FCC1311.</title>
        <authorList>
            <person name="Sedici K."/>
            <person name="Godart F."/>
            <person name="Aiese Cigliano R."/>
            <person name="Sanseverino W."/>
            <person name="Barakat M."/>
            <person name="Ortet P."/>
            <person name="Marechal E."/>
            <person name="Cagnac O."/>
            <person name="Amato A."/>
        </authorList>
    </citation>
    <scope>NUCLEOTIDE SEQUENCE [LARGE SCALE GENOMIC DNA]</scope>
</reference>
<evidence type="ECO:0000313" key="3">
    <source>
        <dbReference type="Proteomes" id="UP000241890"/>
    </source>
</evidence>
<dbReference type="AlphaFoldDB" id="A0A2R5G6N5"/>
<gene>
    <name evidence="2" type="ORF">FCC1311_022092</name>
</gene>
<comment type="caution">
    <text evidence="2">The sequence shown here is derived from an EMBL/GenBank/DDBJ whole genome shotgun (WGS) entry which is preliminary data.</text>
</comment>
<dbReference type="InterPro" id="IPR002913">
    <property type="entry name" value="START_lipid-bd_dom"/>
</dbReference>
<sequence>MEAQRALVEAWGSPLLPEGKEDVVQKEIDALDELDPESPAWRKVGEIGGFKYYVPRKSTDLAELQCWAEGVFDFSLTTLVDLLADKSIAKRLDPNIDAVRTLEEIDNHNRVAHVLMKPMYFTAPRDSVSHEHWQTTSDGVMYRISFPVDHPAEPQSQDVSKRVRALARSCARIQPDPLDPNKTYYRINVSIDVRLDMVPKWIQRTFGSQAQKMNAQNFASNLDKLNKIGRAKIRGKPPSPVSHIVLNEGGMLSFEAQAMLAQERIIKKKRHQTQTPHDDDIEPWSDLRPLDIFIAISVASTYCAALFLQQHTYASGELL</sequence>
<dbReference type="InterPro" id="IPR023393">
    <property type="entry name" value="START-like_dom_sf"/>
</dbReference>
<dbReference type="PROSITE" id="PS50848">
    <property type="entry name" value="START"/>
    <property type="match status" value="1"/>
</dbReference>
<dbReference type="Gene3D" id="3.30.530.20">
    <property type="match status" value="1"/>
</dbReference>
<accession>A0A2R5G6N5</accession>
<dbReference type="CDD" id="cd00177">
    <property type="entry name" value="START"/>
    <property type="match status" value="1"/>
</dbReference>
<proteinExistence type="predicted"/>
<dbReference type="GO" id="GO:0008289">
    <property type="term" value="F:lipid binding"/>
    <property type="evidence" value="ECO:0007669"/>
    <property type="project" value="InterPro"/>
</dbReference>
<organism evidence="2 3">
    <name type="scientific">Hondaea fermentalgiana</name>
    <dbReference type="NCBI Taxonomy" id="2315210"/>
    <lineage>
        <taxon>Eukaryota</taxon>
        <taxon>Sar</taxon>
        <taxon>Stramenopiles</taxon>
        <taxon>Bigyra</taxon>
        <taxon>Labyrinthulomycetes</taxon>
        <taxon>Thraustochytrida</taxon>
        <taxon>Thraustochytriidae</taxon>
        <taxon>Hondaea</taxon>
    </lineage>
</organism>
<name>A0A2R5G6N5_9STRA</name>
<dbReference type="Pfam" id="PF01852">
    <property type="entry name" value="START"/>
    <property type="match status" value="1"/>
</dbReference>
<evidence type="ECO:0000313" key="2">
    <source>
        <dbReference type="EMBL" id="GBG25989.1"/>
    </source>
</evidence>
<protein>
    <submittedName>
        <fullName evidence="2">Steroidogenic acute regulatory protein, mitochondrial</fullName>
    </submittedName>
</protein>